<feature type="disulfide bond" evidence="9">
    <location>
        <begin position="408"/>
        <end position="413"/>
    </location>
</feature>
<evidence type="ECO:0000256" key="4">
    <source>
        <dbReference type="ARBA" id="ARBA00023049"/>
    </source>
</evidence>
<feature type="compositionally biased region" description="Polar residues" evidence="10">
    <location>
        <begin position="1660"/>
        <end position="1699"/>
    </location>
</feature>
<evidence type="ECO:0000313" key="16">
    <source>
        <dbReference type="Proteomes" id="UP001234178"/>
    </source>
</evidence>
<feature type="compositionally biased region" description="Low complexity" evidence="10">
    <location>
        <begin position="1072"/>
        <end position="1084"/>
    </location>
</feature>
<dbReference type="Gene3D" id="4.10.70.10">
    <property type="entry name" value="Disintegrin domain"/>
    <property type="match status" value="1"/>
</dbReference>
<feature type="region of interest" description="Disordered" evidence="10">
    <location>
        <begin position="1058"/>
        <end position="1087"/>
    </location>
</feature>
<feature type="disulfide bond" evidence="7">
    <location>
        <begin position="517"/>
        <end position="537"/>
    </location>
</feature>
<feature type="compositionally biased region" description="Polar residues" evidence="10">
    <location>
        <begin position="1499"/>
        <end position="1510"/>
    </location>
</feature>
<feature type="disulfide bond" evidence="8">
    <location>
        <begin position="696"/>
        <end position="706"/>
    </location>
</feature>
<feature type="disulfide bond" evidence="8">
    <location>
        <begin position="714"/>
        <end position="723"/>
    </location>
</feature>
<dbReference type="PROSITE" id="PS50215">
    <property type="entry name" value="ADAM_MEPRO"/>
    <property type="match status" value="1"/>
</dbReference>
<evidence type="ECO:0000256" key="11">
    <source>
        <dbReference type="SAM" id="Phobius"/>
    </source>
</evidence>
<evidence type="ECO:0000259" key="14">
    <source>
        <dbReference type="PROSITE" id="PS50215"/>
    </source>
</evidence>
<evidence type="ECO:0000256" key="7">
    <source>
        <dbReference type="PROSITE-ProRule" id="PRU00068"/>
    </source>
</evidence>
<keyword evidence="16" id="KW-1185">Reference proteome</keyword>
<feature type="region of interest" description="Disordered" evidence="10">
    <location>
        <begin position="219"/>
        <end position="248"/>
    </location>
</feature>
<accession>A0ABR0AUT9</accession>
<evidence type="ECO:0000259" key="13">
    <source>
        <dbReference type="PROSITE" id="PS50214"/>
    </source>
</evidence>
<feature type="binding site" evidence="9">
    <location>
        <position position="390"/>
    </location>
    <ligand>
        <name>Zn(2+)</name>
        <dbReference type="ChEBI" id="CHEBI:29105"/>
        <note>catalytic</note>
    </ligand>
</feature>
<feature type="region of interest" description="Disordered" evidence="10">
    <location>
        <begin position="1159"/>
        <end position="1225"/>
    </location>
</feature>
<keyword evidence="6 8" id="KW-1015">Disulfide bond</keyword>
<keyword evidence="5 11" id="KW-0472">Membrane</keyword>
<keyword evidence="9" id="KW-0862">Zinc</keyword>
<feature type="compositionally biased region" description="Basic and acidic residues" evidence="10">
    <location>
        <begin position="1210"/>
        <end position="1222"/>
    </location>
</feature>
<dbReference type="InterPro" id="IPR036436">
    <property type="entry name" value="Disintegrin_dom_sf"/>
</dbReference>
<feature type="compositionally biased region" description="Low complexity" evidence="10">
    <location>
        <begin position="1181"/>
        <end position="1192"/>
    </location>
</feature>
<feature type="binding site" evidence="9">
    <location>
        <position position="400"/>
    </location>
    <ligand>
        <name>Zn(2+)</name>
        <dbReference type="ChEBI" id="CHEBI:29105"/>
        <note>catalytic</note>
    </ligand>
</feature>
<comment type="subcellular location">
    <subcellularLocation>
        <location evidence="1">Membrane</location>
        <topology evidence="1">Single-pass membrane protein</topology>
    </subcellularLocation>
</comment>
<name>A0ABR0AUT9_9CRUS</name>
<feature type="active site" evidence="9">
    <location>
        <position position="391"/>
    </location>
</feature>
<feature type="transmembrane region" description="Helical" evidence="11">
    <location>
        <begin position="284"/>
        <end position="307"/>
    </location>
</feature>
<dbReference type="Gene3D" id="3.40.390.10">
    <property type="entry name" value="Collagenase (Catalytic Domain)"/>
    <property type="match status" value="1"/>
</dbReference>
<evidence type="ECO:0000256" key="6">
    <source>
        <dbReference type="ARBA" id="ARBA00023157"/>
    </source>
</evidence>
<keyword evidence="3 11" id="KW-1133">Transmembrane helix</keyword>
<evidence type="ECO:0000256" key="1">
    <source>
        <dbReference type="ARBA" id="ARBA00004167"/>
    </source>
</evidence>
<dbReference type="SMART" id="SM00050">
    <property type="entry name" value="DISIN"/>
    <property type="match status" value="1"/>
</dbReference>
<keyword evidence="8" id="KW-0245">EGF-like domain</keyword>
<feature type="compositionally biased region" description="Polar residues" evidence="10">
    <location>
        <begin position="1324"/>
        <end position="1333"/>
    </location>
</feature>
<proteinExistence type="predicted"/>
<sequence length="1712" mass="182008">MGTAQRGRDRRCANGIVFTSAATQRKILVSSEVNMAIRWVCVTLLCLATCQLCISSSQFLPNLGRAESQFARHRTFRPSAYHGREKRQLQHTRRENGHVNDLSIIYSLDNDSYILDLRLNRDLVPDGYFEKYHQDGEQITERSNGTAKQAQLCQYQGQIRHVPKSWAALSTCAGLRGVIFDGQELHYVEPQSGSSLDDEHLLMKHSDLTANFSCGTHSALPHSSHSHPRVRRQTDLPSGTPAASGPFKANSRSRYVELVLVVDNKSYESQDKDLNRVFRRCKDIANIVNALYAPLNIFVALVGIVVWSEKDEIQISVKGDETLTNFLHYRRVRLSKEHPNDNAQLLTGVQFQGGVVGKALKGPMCTYEFSGGVAMDHSPTVGLVATTVAHEMGHNFGMEHDNDSLCHCPDDKCIMAASSSAVSPTHWSSCSLENLALAFEHGMDYCLRNKPVSLFKSPECGNMFVEDGEECDCGLPGRCDNPCCNAHTCKLHVNATCATGDCCDTATCRMKNAGSPCRSSLQECDLPEFCTGKSEYCPVDLHKLDGTSCGQDKAYCYEGSCRSHSDQCRLLWGPSGKGSDAKCYDQNTHGNKTGNCGYLKANDTFAKCLDENTHCGLLHCSHLNERLEFGMESVAVLSHSFFNVEGKIIPCRTANVDLGLQDVDPGLVPNGAKCGHNKMCVDQRCVAVSSIIKAGCPQKCGQNGECNNLGKCHCKVGFDPPYCQHFGAGGSEDGGPASDPNVRNGFVVAMFIIFLGIFPIMALAFCCWYCCRDRQQRTQLWAKIMGGPKLSLPTRGSPDFTQPPSSSNSSTTSSPSRRIQYRGRLFCPVSWWTNKMSSRRLPADEPTTRNNTVKIEISRPMPIRPNKLGIIGNGSTPSVTTASVSRAPPSSIAQNLAGQYPGVTLSPLTENADSSFDSFDSADSADAPSRNPAPVINGGVPKNETNKSVGVVAARASFFSNGPVSSSNATAASSVPVRPAPAAPVASSASPPPKPAVSLPPRNQISTTPTLGHTEIVISKTIVPVSTNDSLVITVGKPELPPKGRPLSIPNACNVKGPNWTEPVPSQSVPTSAAAGSAQPSSSSTLQKVASLFKTNPTQATVNHPESMPDAASVSENEGSTLPRNQSIKATKINRESLRGLEISNPILQSTIEMPSKVVPVRPAPAPPPSSTPSPPPPAAVPVVSSPTTPTSKLGISSTLPRLPKPNKVHFADDNEKSDKTSNVKLAPVVERSESMRLRGVTNRPNIPQFGSMRAKRPLSMPFTRPTSPPPKPPNAKFATSPIVENDYSYDDCSAVTQAEEDAIYASIEDLPRDGSSADRDEAGSTTTSNSDGLLSEIVCELKKKNLDDVYSVTKKNKASVASTIPECSQPVATTAAKTTTAPLQKNALSRFTATNSSSAPPTAKPTTAPVATAPTEGYKPFSSIMGSRGRYLGTTAVTSTATSVVDAAASRSVSSAPSPVTTVSATKTTASVQPVTAVVNSANLQKTTPSASKPMVPVTTSAESTTRNSHVPLPQQPPVGKLPLSSKIASSVTEQSTRGSGKTVLEKPTPVTNGTVASKRPMSPDRETNVVKPGVHQLGNATAKSKFPNSKLSAASKQSGAPVKSGAGSSVPKLTKPSVTGSAFRSTANNNSTTSVSSSKATTSTSPSVSTSSPVGANIASSGKHNSSASHVQTMQQKFDTSNSINGPVVSASSNKATSALPAKSKSNPKR</sequence>
<feature type="compositionally biased region" description="Low complexity" evidence="10">
    <location>
        <begin position="1627"/>
        <end position="1656"/>
    </location>
</feature>
<feature type="disulfide bond" evidence="9">
    <location>
        <begin position="406"/>
        <end position="430"/>
    </location>
</feature>
<keyword evidence="9" id="KW-0479">Metal-binding</keyword>
<feature type="binding site" evidence="9">
    <location>
        <position position="394"/>
    </location>
    <ligand>
        <name>Zn(2+)</name>
        <dbReference type="ChEBI" id="CHEBI:29105"/>
        <note>catalytic</note>
    </ligand>
</feature>
<feature type="region of interest" description="Disordered" evidence="10">
    <location>
        <begin position="1393"/>
        <end position="1415"/>
    </location>
</feature>
<dbReference type="SUPFAM" id="SSF57552">
    <property type="entry name" value="Blood coagulation inhibitor (disintegrin)"/>
    <property type="match status" value="1"/>
</dbReference>
<comment type="caution">
    <text evidence="15">The sequence shown here is derived from an EMBL/GenBank/DDBJ whole genome shotgun (WGS) entry which is preliminary data.</text>
</comment>
<evidence type="ECO:0000256" key="10">
    <source>
        <dbReference type="SAM" id="MobiDB-lite"/>
    </source>
</evidence>
<evidence type="ECO:0000313" key="15">
    <source>
        <dbReference type="EMBL" id="KAK4028899.1"/>
    </source>
</evidence>
<dbReference type="PANTHER" id="PTHR11905">
    <property type="entry name" value="ADAM A DISINTEGRIN AND METALLOPROTEASE DOMAIN"/>
    <property type="match status" value="1"/>
</dbReference>
<keyword evidence="4" id="KW-0645">Protease</keyword>
<feature type="compositionally biased region" description="Low complexity" evidence="10">
    <location>
        <begin position="912"/>
        <end position="927"/>
    </location>
</feature>
<feature type="region of interest" description="Disordered" evidence="10">
    <location>
        <begin position="904"/>
        <end position="944"/>
    </location>
</feature>
<reference evidence="15 16" key="1">
    <citation type="journal article" date="2023" name="Nucleic Acids Res.">
        <title>The hologenome of Daphnia magna reveals possible DNA methylation and microbiome-mediated evolution of the host genome.</title>
        <authorList>
            <person name="Chaturvedi A."/>
            <person name="Li X."/>
            <person name="Dhandapani V."/>
            <person name="Marshall H."/>
            <person name="Kissane S."/>
            <person name="Cuenca-Cambronero M."/>
            <person name="Asole G."/>
            <person name="Calvet F."/>
            <person name="Ruiz-Romero M."/>
            <person name="Marangio P."/>
            <person name="Guigo R."/>
            <person name="Rago D."/>
            <person name="Mirbahai L."/>
            <person name="Eastwood N."/>
            <person name="Colbourne J.K."/>
            <person name="Zhou J."/>
            <person name="Mallon E."/>
            <person name="Orsini L."/>
        </authorList>
    </citation>
    <scope>NUCLEOTIDE SEQUENCE [LARGE SCALE GENOMIC DNA]</scope>
    <source>
        <strain evidence="15">LRV0_1</strain>
    </source>
</reference>
<comment type="caution">
    <text evidence="8">Lacks conserved residue(s) required for the propagation of feature annotation.</text>
</comment>
<dbReference type="Pfam" id="PF00200">
    <property type="entry name" value="Disintegrin"/>
    <property type="match status" value="1"/>
</dbReference>
<evidence type="ECO:0000259" key="12">
    <source>
        <dbReference type="PROSITE" id="PS50026"/>
    </source>
</evidence>
<dbReference type="SMART" id="SM00608">
    <property type="entry name" value="ACR"/>
    <property type="match status" value="1"/>
</dbReference>
<feature type="compositionally biased region" description="Polar residues" evidence="10">
    <location>
        <begin position="1528"/>
        <end position="1541"/>
    </location>
</feature>
<keyword evidence="4" id="KW-0482">Metalloprotease</keyword>
<feature type="compositionally biased region" description="Low complexity" evidence="10">
    <location>
        <begin position="802"/>
        <end position="816"/>
    </location>
</feature>
<dbReference type="InterPro" id="IPR001762">
    <property type="entry name" value="Disintegrin_dom"/>
</dbReference>
<dbReference type="SUPFAM" id="SSF55486">
    <property type="entry name" value="Metalloproteases ('zincins'), catalytic domain"/>
    <property type="match status" value="1"/>
</dbReference>
<feature type="compositionally biased region" description="Polar residues" evidence="10">
    <location>
        <begin position="1114"/>
        <end position="1129"/>
    </location>
</feature>
<evidence type="ECO:0000256" key="8">
    <source>
        <dbReference type="PROSITE-ProRule" id="PRU00076"/>
    </source>
</evidence>
<dbReference type="InterPro" id="IPR001590">
    <property type="entry name" value="Peptidase_M12B"/>
</dbReference>
<dbReference type="PROSITE" id="PS01186">
    <property type="entry name" value="EGF_2"/>
    <property type="match status" value="1"/>
</dbReference>
<organism evidence="15 16">
    <name type="scientific">Daphnia magna</name>
    <dbReference type="NCBI Taxonomy" id="35525"/>
    <lineage>
        <taxon>Eukaryota</taxon>
        <taxon>Metazoa</taxon>
        <taxon>Ecdysozoa</taxon>
        <taxon>Arthropoda</taxon>
        <taxon>Crustacea</taxon>
        <taxon>Branchiopoda</taxon>
        <taxon>Diplostraca</taxon>
        <taxon>Cladocera</taxon>
        <taxon>Anomopoda</taxon>
        <taxon>Daphniidae</taxon>
        <taxon>Daphnia</taxon>
    </lineage>
</organism>
<dbReference type="EMBL" id="JAOYFB010000039">
    <property type="protein sequence ID" value="KAK4028899.1"/>
    <property type="molecule type" value="Genomic_DNA"/>
</dbReference>
<feature type="compositionally biased region" description="Polar residues" evidence="10">
    <location>
        <begin position="1580"/>
        <end position="1600"/>
    </location>
</feature>
<dbReference type="InterPro" id="IPR034027">
    <property type="entry name" value="Reprolysin_adamalysin"/>
</dbReference>
<dbReference type="InterPro" id="IPR002870">
    <property type="entry name" value="Peptidase_M12B_N"/>
</dbReference>
<dbReference type="InterPro" id="IPR024079">
    <property type="entry name" value="MetalloPept_cat_dom_sf"/>
</dbReference>
<feature type="domain" description="Peptidase M12B" evidence="14">
    <location>
        <begin position="254"/>
        <end position="451"/>
    </location>
</feature>
<feature type="compositionally biased region" description="Basic and acidic residues" evidence="10">
    <location>
        <begin position="1310"/>
        <end position="1323"/>
    </location>
</feature>
<dbReference type="Proteomes" id="UP001234178">
    <property type="component" value="Unassembled WGS sequence"/>
</dbReference>
<dbReference type="Pfam" id="PF01421">
    <property type="entry name" value="Reprolysin"/>
    <property type="match status" value="1"/>
</dbReference>
<protein>
    <recommendedName>
        <fullName evidence="17">Disintegrin and metalloproteinase domain-containing protein</fullName>
    </recommendedName>
</protein>
<feature type="domain" description="EGF-like" evidence="12">
    <location>
        <begin position="692"/>
        <end position="724"/>
    </location>
</feature>
<feature type="region of interest" description="Disordered" evidence="10">
    <location>
        <begin position="979"/>
        <end position="1011"/>
    </location>
</feature>
<evidence type="ECO:0000256" key="2">
    <source>
        <dbReference type="ARBA" id="ARBA00022692"/>
    </source>
</evidence>
<dbReference type="InterPro" id="IPR000742">
    <property type="entry name" value="EGF"/>
</dbReference>
<dbReference type="InterPro" id="IPR006586">
    <property type="entry name" value="ADAM_Cys-rich"/>
</dbReference>
<evidence type="ECO:0000256" key="5">
    <source>
        <dbReference type="ARBA" id="ARBA00023136"/>
    </source>
</evidence>
<feature type="region of interest" description="Disordered" evidence="10">
    <location>
        <begin position="1099"/>
        <end position="1133"/>
    </location>
</feature>
<feature type="domain" description="Disintegrin" evidence="13">
    <location>
        <begin position="457"/>
        <end position="545"/>
    </location>
</feature>
<gene>
    <name evidence="15" type="ORF">OUZ56_021918</name>
</gene>
<feature type="region of interest" description="Disordered" evidence="10">
    <location>
        <begin position="1304"/>
        <end position="1335"/>
    </location>
</feature>
<evidence type="ECO:0000256" key="3">
    <source>
        <dbReference type="ARBA" id="ARBA00022989"/>
    </source>
</evidence>
<dbReference type="Pfam" id="PF08516">
    <property type="entry name" value="ADAM_CR"/>
    <property type="match status" value="1"/>
</dbReference>
<dbReference type="PANTHER" id="PTHR11905:SF159">
    <property type="entry name" value="ADAM METALLOPROTEASE"/>
    <property type="match status" value="1"/>
</dbReference>
<dbReference type="PROSITE" id="PS50026">
    <property type="entry name" value="EGF_3"/>
    <property type="match status" value="1"/>
</dbReference>
<feature type="region of interest" description="Disordered" evidence="10">
    <location>
        <begin position="1258"/>
        <end position="1283"/>
    </location>
</feature>
<feature type="region of interest" description="Disordered" evidence="10">
    <location>
        <begin position="1488"/>
        <end position="1712"/>
    </location>
</feature>
<evidence type="ECO:0000256" key="9">
    <source>
        <dbReference type="PROSITE-ProRule" id="PRU00276"/>
    </source>
</evidence>
<feature type="compositionally biased region" description="Pro residues" evidence="10">
    <location>
        <begin position="1162"/>
        <end position="1180"/>
    </location>
</feature>
<dbReference type="PROSITE" id="PS50214">
    <property type="entry name" value="DISINTEGRIN_2"/>
    <property type="match status" value="1"/>
</dbReference>
<keyword evidence="4" id="KW-0378">Hydrolase</keyword>
<dbReference type="CDD" id="cd04269">
    <property type="entry name" value="ZnMc_adamalysin_II_like"/>
    <property type="match status" value="1"/>
</dbReference>
<feature type="region of interest" description="Disordered" evidence="10">
    <location>
        <begin position="792"/>
        <end position="817"/>
    </location>
</feature>
<dbReference type="Pfam" id="PF01562">
    <property type="entry name" value="Pep_M12B_propep"/>
    <property type="match status" value="1"/>
</dbReference>
<evidence type="ECO:0008006" key="17">
    <source>
        <dbReference type="Google" id="ProtNLM"/>
    </source>
</evidence>
<keyword evidence="2 11" id="KW-0812">Transmembrane</keyword>